<organism evidence="1 2">
    <name type="scientific">Sulfurospirillum multivorans (strain DM 12446 / JCM 15788 / NBRC 109480)</name>
    <dbReference type="NCBI Taxonomy" id="1150621"/>
    <lineage>
        <taxon>Bacteria</taxon>
        <taxon>Pseudomonadati</taxon>
        <taxon>Campylobacterota</taxon>
        <taxon>Epsilonproteobacteria</taxon>
        <taxon>Campylobacterales</taxon>
        <taxon>Sulfurospirillaceae</taxon>
        <taxon>Sulfurospirillum</taxon>
    </lineage>
</organism>
<protein>
    <submittedName>
        <fullName evidence="1">Uncharacterized protein</fullName>
    </submittedName>
</protein>
<dbReference type="EMBL" id="CP007201">
    <property type="protein sequence ID" value="AHJ13240.1"/>
    <property type="molecule type" value="Genomic_DNA"/>
</dbReference>
<sequence length="64" mass="7384">MKFEVSKTDYQILVSVLSLLNRGGYGTTITREDIIRESGVSPSMVTRKIHNLYLKEKQLKERIV</sequence>
<dbReference type="RefSeq" id="WP_025344220.1">
    <property type="nucleotide sequence ID" value="NZ_CP007201.1"/>
</dbReference>
<reference evidence="1 2" key="1">
    <citation type="journal article" date="2014" name="Environ. Microbiol.">
        <title>Insights into organohalide respiration and the versatile catabolism of Sulfurospirillum multivorans gained from comparative genomics and physiological studies.</title>
        <authorList>
            <person name="Goris T."/>
            <person name="Schubert T."/>
            <person name="Gadkari J."/>
            <person name="Wubet T."/>
            <person name="Tarkka M."/>
            <person name="Buscot F."/>
            <person name="Adrian L."/>
            <person name="Diekert G."/>
        </authorList>
    </citation>
    <scope>NUCLEOTIDE SEQUENCE [LARGE SCALE GENOMIC DNA]</scope>
    <source>
        <strain evidence="2">DM 12446 / JCM 15788 / NBRC 109480</strain>
    </source>
</reference>
<accession>A0AA86DZV7</accession>
<dbReference type="AlphaFoldDB" id="A0AA86DZV7"/>
<gene>
    <name evidence="1" type="ORF">SMUL_1985</name>
</gene>
<name>A0AA86DZV7_SULMK</name>
<evidence type="ECO:0000313" key="2">
    <source>
        <dbReference type="Proteomes" id="UP000019322"/>
    </source>
</evidence>
<evidence type="ECO:0000313" key="1">
    <source>
        <dbReference type="EMBL" id="AHJ13240.1"/>
    </source>
</evidence>
<dbReference type="KEGG" id="smul:SMUL_1985"/>
<dbReference type="Proteomes" id="UP000019322">
    <property type="component" value="Chromosome"/>
</dbReference>
<proteinExistence type="predicted"/>